<dbReference type="Pfam" id="PF00106">
    <property type="entry name" value="adh_short"/>
    <property type="match status" value="1"/>
</dbReference>
<proteinExistence type="inferred from homology"/>
<keyword evidence="2" id="KW-0521">NADP</keyword>
<dbReference type="GO" id="GO:0005783">
    <property type="term" value="C:endoplasmic reticulum"/>
    <property type="evidence" value="ECO:0007669"/>
    <property type="project" value="TreeGrafter"/>
</dbReference>
<comment type="caution">
    <text evidence="5">The sequence shown here is derived from an EMBL/GenBank/DDBJ whole genome shotgun (WGS) entry which is preliminary data.</text>
</comment>
<dbReference type="Proteomes" id="UP000286045">
    <property type="component" value="Unassembled WGS sequence"/>
</dbReference>
<dbReference type="Gene3D" id="3.40.50.720">
    <property type="entry name" value="NAD(P)-binding Rossmann-like Domain"/>
    <property type="match status" value="1"/>
</dbReference>
<protein>
    <recommendedName>
        <fullName evidence="7">NADPH-dependent 1-acyldihydroxyacetone phosphate reductase</fullName>
    </recommendedName>
</protein>
<dbReference type="GO" id="GO:0019433">
    <property type="term" value="P:triglyceride catabolic process"/>
    <property type="evidence" value="ECO:0007669"/>
    <property type="project" value="TreeGrafter"/>
</dbReference>
<comment type="similarity">
    <text evidence="1 4">Belongs to the short-chain dehydrogenases/reductases (SDR) family.</text>
</comment>
<dbReference type="PANTHER" id="PTHR44169">
    <property type="entry name" value="NADPH-DEPENDENT 1-ACYLDIHYDROXYACETONE PHOSPHATE REDUCTASE"/>
    <property type="match status" value="1"/>
</dbReference>
<sequence>MTGPKPGQKTVLVTGCTPGGIGHAICLEYHRQGNKYTTSIEIPLLLYKGRLIDYVLGLHVIATARRPEVLAELAELGLSTVALDVTDAESIKRCHEEVAKINGGKLDILVNNAGRTHTHPALDISLPDVRATFETNVFSIMAMVQAFIDQLIAARGLVVNISSLSSITPYLFGSVYCASKAAVSAYSRTLRLELAPFGVRVMVSMTGTVKSNTASQGHRVLPEDSLYQRVKHIFEWRLVFSQNSDTMDTTTFGKKLVADSLRPERPGWLRSLFGRPDWFWYGGLAQSAWLGHSLGEWVIDASCWNKFRMPEVMKLIGEDPAQKKRD</sequence>
<dbReference type="PRINTS" id="PR00080">
    <property type="entry name" value="SDRFAMILY"/>
</dbReference>
<name>A0A439CPB1_9PEZI</name>
<accession>A0A439CPB1</accession>
<reference evidence="5 6" key="1">
    <citation type="submission" date="2018-12" db="EMBL/GenBank/DDBJ databases">
        <title>Draft genome sequence of Xylaria grammica IHI A82.</title>
        <authorList>
            <person name="Buettner E."/>
            <person name="Kellner H."/>
        </authorList>
    </citation>
    <scope>NUCLEOTIDE SEQUENCE [LARGE SCALE GENOMIC DNA]</scope>
    <source>
        <strain evidence="5 6">IHI A82</strain>
    </source>
</reference>
<evidence type="ECO:0000256" key="3">
    <source>
        <dbReference type="ARBA" id="ARBA00023002"/>
    </source>
</evidence>
<dbReference type="GO" id="GO:0000140">
    <property type="term" value="F:acylglycerone-phosphate reductase (NADP+) activity"/>
    <property type="evidence" value="ECO:0007669"/>
    <property type="project" value="TreeGrafter"/>
</dbReference>
<dbReference type="PROSITE" id="PS00061">
    <property type="entry name" value="ADH_SHORT"/>
    <property type="match status" value="1"/>
</dbReference>
<evidence type="ECO:0000256" key="2">
    <source>
        <dbReference type="ARBA" id="ARBA00022857"/>
    </source>
</evidence>
<dbReference type="AlphaFoldDB" id="A0A439CPB1"/>
<dbReference type="GO" id="GO:0006654">
    <property type="term" value="P:phosphatidic acid biosynthetic process"/>
    <property type="evidence" value="ECO:0007669"/>
    <property type="project" value="TreeGrafter"/>
</dbReference>
<dbReference type="SUPFAM" id="SSF51735">
    <property type="entry name" value="NAD(P)-binding Rossmann-fold domains"/>
    <property type="match status" value="1"/>
</dbReference>
<keyword evidence="6" id="KW-1185">Reference proteome</keyword>
<dbReference type="PANTHER" id="PTHR44169:SF6">
    <property type="entry name" value="NADPH-DEPENDENT 1-ACYLDIHYDROXYACETONE PHOSPHATE REDUCTASE"/>
    <property type="match status" value="1"/>
</dbReference>
<evidence type="ECO:0000313" key="5">
    <source>
        <dbReference type="EMBL" id="RWA03994.1"/>
    </source>
</evidence>
<dbReference type="PRINTS" id="PR00081">
    <property type="entry name" value="GDHRDH"/>
</dbReference>
<dbReference type="GO" id="GO:0005811">
    <property type="term" value="C:lipid droplet"/>
    <property type="evidence" value="ECO:0007669"/>
    <property type="project" value="TreeGrafter"/>
</dbReference>
<evidence type="ECO:0000256" key="4">
    <source>
        <dbReference type="RuleBase" id="RU000363"/>
    </source>
</evidence>
<dbReference type="GO" id="GO:0004806">
    <property type="term" value="F:triacylglycerol lipase activity"/>
    <property type="evidence" value="ECO:0007669"/>
    <property type="project" value="TreeGrafter"/>
</dbReference>
<evidence type="ECO:0000256" key="1">
    <source>
        <dbReference type="ARBA" id="ARBA00006484"/>
    </source>
</evidence>
<evidence type="ECO:0008006" key="7">
    <source>
        <dbReference type="Google" id="ProtNLM"/>
    </source>
</evidence>
<evidence type="ECO:0000313" key="6">
    <source>
        <dbReference type="Proteomes" id="UP000286045"/>
    </source>
</evidence>
<organism evidence="5 6">
    <name type="scientific">Xylaria grammica</name>
    <dbReference type="NCBI Taxonomy" id="363999"/>
    <lineage>
        <taxon>Eukaryota</taxon>
        <taxon>Fungi</taxon>
        <taxon>Dikarya</taxon>
        <taxon>Ascomycota</taxon>
        <taxon>Pezizomycotina</taxon>
        <taxon>Sordariomycetes</taxon>
        <taxon>Xylariomycetidae</taxon>
        <taxon>Xylariales</taxon>
        <taxon>Xylariaceae</taxon>
        <taxon>Xylaria</taxon>
    </lineage>
</organism>
<dbReference type="InterPro" id="IPR036291">
    <property type="entry name" value="NAD(P)-bd_dom_sf"/>
</dbReference>
<gene>
    <name evidence="5" type="ORF">EKO27_g11111</name>
</gene>
<dbReference type="EMBL" id="RYZI01000653">
    <property type="protein sequence ID" value="RWA03994.1"/>
    <property type="molecule type" value="Genomic_DNA"/>
</dbReference>
<keyword evidence="3" id="KW-0560">Oxidoreductase</keyword>
<dbReference type="STRING" id="363999.A0A439CPB1"/>
<dbReference type="InterPro" id="IPR002347">
    <property type="entry name" value="SDR_fam"/>
</dbReference>
<dbReference type="InterPro" id="IPR020904">
    <property type="entry name" value="Sc_DH/Rdtase_CS"/>
</dbReference>